<evidence type="ECO:0000313" key="2">
    <source>
        <dbReference type="EMBL" id="MBW0526043.1"/>
    </source>
</evidence>
<reference evidence="2" key="1">
    <citation type="submission" date="2021-03" db="EMBL/GenBank/DDBJ databases">
        <title>Draft genome sequence of rust myrtle Austropuccinia psidii MF-1, a brazilian biotype.</title>
        <authorList>
            <person name="Quecine M.C."/>
            <person name="Pachon D.M.R."/>
            <person name="Bonatelli M.L."/>
            <person name="Correr F.H."/>
            <person name="Franceschini L.M."/>
            <person name="Leite T.F."/>
            <person name="Margarido G.R.A."/>
            <person name="Almeida C.A."/>
            <person name="Ferrarezi J.A."/>
            <person name="Labate C.A."/>
        </authorList>
    </citation>
    <scope>NUCLEOTIDE SEQUENCE</scope>
    <source>
        <strain evidence="2">MF-1</strain>
    </source>
</reference>
<comment type="caution">
    <text evidence="2">The sequence shown here is derived from an EMBL/GenBank/DDBJ whole genome shotgun (WGS) entry which is preliminary data.</text>
</comment>
<feature type="region of interest" description="Disordered" evidence="1">
    <location>
        <begin position="35"/>
        <end position="55"/>
    </location>
</feature>
<evidence type="ECO:0000256" key="1">
    <source>
        <dbReference type="SAM" id="MobiDB-lite"/>
    </source>
</evidence>
<gene>
    <name evidence="2" type="ORF">O181_065758</name>
</gene>
<proteinExistence type="predicted"/>
<sequence>MEAFPSINKGLKQEKDSKSKGLFRNISRKYGTIWEKKQKDTISKEDHPSVPKMKKSPRIKVFISKIVSKIKRNHQDSVNWDFQCSGKGPISEKELSMEADINNQMNLQGNSIIPGKEARQKEPEMEISEGLPSETQSEANINNDQMELNGMDYLEESSEEKIKRNKKRKAINFKLNIYTLEGKEPSEEASTENMIAENHHVGIDHSLRSFSATYIRLGY</sequence>
<dbReference type="AlphaFoldDB" id="A0A9Q3I2X7"/>
<dbReference type="Proteomes" id="UP000765509">
    <property type="component" value="Unassembled WGS sequence"/>
</dbReference>
<accession>A0A9Q3I2X7</accession>
<name>A0A9Q3I2X7_9BASI</name>
<feature type="compositionally biased region" description="Basic and acidic residues" evidence="1">
    <location>
        <begin position="35"/>
        <end position="49"/>
    </location>
</feature>
<protein>
    <submittedName>
        <fullName evidence="2">Uncharacterized protein</fullName>
    </submittedName>
</protein>
<evidence type="ECO:0000313" key="3">
    <source>
        <dbReference type="Proteomes" id="UP000765509"/>
    </source>
</evidence>
<dbReference type="EMBL" id="AVOT02032293">
    <property type="protein sequence ID" value="MBW0526043.1"/>
    <property type="molecule type" value="Genomic_DNA"/>
</dbReference>
<organism evidence="2 3">
    <name type="scientific">Austropuccinia psidii MF-1</name>
    <dbReference type="NCBI Taxonomy" id="1389203"/>
    <lineage>
        <taxon>Eukaryota</taxon>
        <taxon>Fungi</taxon>
        <taxon>Dikarya</taxon>
        <taxon>Basidiomycota</taxon>
        <taxon>Pucciniomycotina</taxon>
        <taxon>Pucciniomycetes</taxon>
        <taxon>Pucciniales</taxon>
        <taxon>Sphaerophragmiaceae</taxon>
        <taxon>Austropuccinia</taxon>
    </lineage>
</organism>
<feature type="region of interest" description="Disordered" evidence="1">
    <location>
        <begin position="1"/>
        <end position="23"/>
    </location>
</feature>
<keyword evidence="3" id="KW-1185">Reference proteome</keyword>